<evidence type="ECO:0000313" key="1">
    <source>
        <dbReference type="EMBL" id="GAJ09234.1"/>
    </source>
</evidence>
<proteinExistence type="predicted"/>
<accession>X1TVF6</accession>
<organism evidence="1">
    <name type="scientific">marine sediment metagenome</name>
    <dbReference type="NCBI Taxonomy" id="412755"/>
    <lineage>
        <taxon>unclassified sequences</taxon>
        <taxon>metagenomes</taxon>
        <taxon>ecological metagenomes</taxon>
    </lineage>
</organism>
<protein>
    <submittedName>
        <fullName evidence="1">Uncharacterized protein</fullName>
    </submittedName>
</protein>
<comment type="caution">
    <text evidence="1">The sequence shown here is derived from an EMBL/GenBank/DDBJ whole genome shotgun (WGS) entry which is preliminary data.</text>
</comment>
<feature type="non-terminal residue" evidence="1">
    <location>
        <position position="68"/>
    </location>
</feature>
<dbReference type="EMBL" id="BARW01026782">
    <property type="protein sequence ID" value="GAJ09234.1"/>
    <property type="molecule type" value="Genomic_DNA"/>
</dbReference>
<name>X1TVF6_9ZZZZ</name>
<gene>
    <name evidence="1" type="ORF">S12H4_43607</name>
</gene>
<sequence>MDRNENGLFDPGDALNVTATDSWDDSNPCGCIQDLPVIHGQEVNECFDNFGTWNQVRPGIFDGGYAFA</sequence>
<reference evidence="1" key="1">
    <citation type="journal article" date="2014" name="Front. Microbiol.">
        <title>High frequency of phylogenetically diverse reductive dehalogenase-homologous genes in deep subseafloor sedimentary metagenomes.</title>
        <authorList>
            <person name="Kawai M."/>
            <person name="Futagami T."/>
            <person name="Toyoda A."/>
            <person name="Takaki Y."/>
            <person name="Nishi S."/>
            <person name="Hori S."/>
            <person name="Arai W."/>
            <person name="Tsubouchi T."/>
            <person name="Morono Y."/>
            <person name="Uchiyama I."/>
            <person name="Ito T."/>
            <person name="Fujiyama A."/>
            <person name="Inagaki F."/>
            <person name="Takami H."/>
        </authorList>
    </citation>
    <scope>NUCLEOTIDE SEQUENCE</scope>
    <source>
        <strain evidence="1">Expedition CK06-06</strain>
    </source>
</reference>
<dbReference type="AlphaFoldDB" id="X1TVF6"/>